<evidence type="ECO:0000313" key="1">
    <source>
        <dbReference type="EMBL" id="MFD0997678.1"/>
    </source>
</evidence>
<sequence length="340" mass="38722">MSFILACEILITQPTRTIKFRQVNEVTIEKSWRELADTCEIKLPKHVSVNGELTNTIEKYISVGDAVSVKLWYANSPIHEEFNGFIKSLKPNIPFEIHCEDNIYFLRKTKIKKSWKKADSVTLKQVVKYLIDQVNAQHPTARITMSGNLPEVTFSEGLVIDAGNTAATALEKIRENYGLVSYFKGKELFTGLAYQQTFGDVKYSLAWNVIENDLTYRNEDDVRLKAKAIGIRKDNQKVTVDDVGDEDGEQRTFYYYNVTDKSQLKKLAEEELKRLKFTGYEGDLTTFLYPYAEPLMVADLKDPNYGESRSGRYIVDSVKTVFSAEGGARRTVELGIKLTV</sequence>
<keyword evidence="2" id="KW-1185">Reference proteome</keyword>
<dbReference type="EMBL" id="JBHTKA010000001">
    <property type="protein sequence ID" value="MFD0997678.1"/>
    <property type="molecule type" value="Genomic_DNA"/>
</dbReference>
<evidence type="ECO:0000313" key="2">
    <source>
        <dbReference type="Proteomes" id="UP001597112"/>
    </source>
</evidence>
<dbReference type="SUPFAM" id="SSF69279">
    <property type="entry name" value="Phage tail proteins"/>
    <property type="match status" value="1"/>
</dbReference>
<dbReference type="RefSeq" id="WP_377573064.1">
    <property type="nucleotide sequence ID" value="NZ_JBHTKA010000001.1"/>
</dbReference>
<organism evidence="1 2">
    <name type="scientific">Ohtaekwangia kribbensis</name>
    <dbReference type="NCBI Taxonomy" id="688913"/>
    <lineage>
        <taxon>Bacteria</taxon>
        <taxon>Pseudomonadati</taxon>
        <taxon>Bacteroidota</taxon>
        <taxon>Cytophagia</taxon>
        <taxon>Cytophagales</taxon>
        <taxon>Fulvivirgaceae</taxon>
        <taxon>Ohtaekwangia</taxon>
    </lineage>
</organism>
<gene>
    <name evidence="1" type="ORF">ACFQ21_00100</name>
</gene>
<protein>
    <recommendedName>
        <fullName evidence="3">Phage protein D</fullName>
    </recommendedName>
</protein>
<proteinExistence type="predicted"/>
<comment type="caution">
    <text evidence="1">The sequence shown here is derived from an EMBL/GenBank/DDBJ whole genome shotgun (WGS) entry which is preliminary data.</text>
</comment>
<name>A0ABW3JXF7_9BACT</name>
<reference evidence="2" key="1">
    <citation type="journal article" date="2019" name="Int. J. Syst. Evol. Microbiol.">
        <title>The Global Catalogue of Microorganisms (GCM) 10K type strain sequencing project: providing services to taxonomists for standard genome sequencing and annotation.</title>
        <authorList>
            <consortium name="The Broad Institute Genomics Platform"/>
            <consortium name="The Broad Institute Genome Sequencing Center for Infectious Disease"/>
            <person name="Wu L."/>
            <person name="Ma J."/>
        </authorList>
    </citation>
    <scope>NUCLEOTIDE SEQUENCE [LARGE SCALE GENOMIC DNA]</scope>
    <source>
        <strain evidence="2">CCUG 58938</strain>
    </source>
</reference>
<evidence type="ECO:0008006" key="3">
    <source>
        <dbReference type="Google" id="ProtNLM"/>
    </source>
</evidence>
<accession>A0ABW3JXF7</accession>
<dbReference type="Proteomes" id="UP001597112">
    <property type="component" value="Unassembled WGS sequence"/>
</dbReference>